<keyword evidence="9" id="KW-0326">Glycosidase</keyword>
<dbReference type="SMART" id="SM00898">
    <property type="entry name" value="Fapy_DNA_glyco"/>
    <property type="match status" value="1"/>
</dbReference>
<accession>A0ABT4BCJ5</accession>
<evidence type="ECO:0000256" key="3">
    <source>
        <dbReference type="ARBA" id="ARBA00022763"/>
    </source>
</evidence>
<dbReference type="SMART" id="SM01232">
    <property type="entry name" value="H2TH"/>
    <property type="match status" value="1"/>
</dbReference>
<dbReference type="InterPro" id="IPR035937">
    <property type="entry name" value="FPG_N"/>
</dbReference>
<dbReference type="SUPFAM" id="SSF81624">
    <property type="entry name" value="N-terminal domain of MutM-like DNA repair proteins"/>
    <property type="match status" value="1"/>
</dbReference>
<keyword evidence="8" id="KW-0511">Multifunctional enzyme</keyword>
<dbReference type="Pfam" id="PF01149">
    <property type="entry name" value="Fapy_DNA_glyco"/>
    <property type="match status" value="1"/>
</dbReference>
<evidence type="ECO:0000256" key="4">
    <source>
        <dbReference type="ARBA" id="ARBA00022801"/>
    </source>
</evidence>
<evidence type="ECO:0000256" key="6">
    <source>
        <dbReference type="ARBA" id="ARBA00023204"/>
    </source>
</evidence>
<comment type="catalytic activity">
    <reaction evidence="1">
        <text>Hydrolysis of DNA containing ring-opened 7-methylguanine residues, releasing 2,6-diamino-4-hydroxy-5-(N-methyl)formamidopyrimidine.</text>
        <dbReference type="EC" id="3.2.2.23"/>
    </reaction>
</comment>
<evidence type="ECO:0000256" key="9">
    <source>
        <dbReference type="ARBA" id="ARBA00023295"/>
    </source>
</evidence>
<dbReference type="EMBL" id="JAPNTZ010000019">
    <property type="protein sequence ID" value="MCY1144212.1"/>
    <property type="molecule type" value="Genomic_DNA"/>
</dbReference>
<proteinExistence type="inferred from homology"/>
<feature type="domain" description="Formamidopyrimidine-DNA glycosylase catalytic" evidence="10">
    <location>
        <begin position="2"/>
        <end position="131"/>
    </location>
</feature>
<dbReference type="Gene3D" id="1.10.8.50">
    <property type="match status" value="1"/>
</dbReference>
<dbReference type="Proteomes" id="UP001151002">
    <property type="component" value="Unassembled WGS sequence"/>
</dbReference>
<dbReference type="Pfam" id="PF06831">
    <property type="entry name" value="H2TH"/>
    <property type="match status" value="1"/>
</dbReference>
<dbReference type="InterPro" id="IPR010979">
    <property type="entry name" value="Ribosomal_uS13-like_H2TH"/>
</dbReference>
<keyword evidence="5" id="KW-0238">DNA-binding</keyword>
<dbReference type="RefSeq" id="WP_267568779.1">
    <property type="nucleotide sequence ID" value="NZ_JAPNTZ010000019.1"/>
</dbReference>
<reference evidence="11" key="1">
    <citation type="submission" date="2022-11" db="EMBL/GenBank/DDBJ databases">
        <authorList>
            <person name="Somphong A."/>
            <person name="Phongsopitanun W."/>
        </authorList>
    </citation>
    <scope>NUCLEOTIDE SEQUENCE</scope>
    <source>
        <strain evidence="11">Pm04-4</strain>
    </source>
</reference>
<dbReference type="SUPFAM" id="SSF57716">
    <property type="entry name" value="Glucocorticoid receptor-like (DNA-binding domain)"/>
    <property type="match status" value="1"/>
</dbReference>
<organism evidence="11 12">
    <name type="scientific">Paractinoplanes pyxinae</name>
    <dbReference type="NCBI Taxonomy" id="2997416"/>
    <lineage>
        <taxon>Bacteria</taxon>
        <taxon>Bacillati</taxon>
        <taxon>Actinomycetota</taxon>
        <taxon>Actinomycetes</taxon>
        <taxon>Micromonosporales</taxon>
        <taxon>Micromonosporaceae</taxon>
        <taxon>Paractinoplanes</taxon>
    </lineage>
</organism>
<evidence type="ECO:0000313" key="12">
    <source>
        <dbReference type="Proteomes" id="UP001151002"/>
    </source>
</evidence>
<dbReference type="InterPro" id="IPR015886">
    <property type="entry name" value="H2TH_FPG"/>
</dbReference>
<evidence type="ECO:0000256" key="5">
    <source>
        <dbReference type="ARBA" id="ARBA00023125"/>
    </source>
</evidence>
<dbReference type="PANTHER" id="PTHR22993">
    <property type="entry name" value="FORMAMIDOPYRIMIDINE-DNA GLYCOSYLASE"/>
    <property type="match status" value="1"/>
</dbReference>
<evidence type="ECO:0000313" key="11">
    <source>
        <dbReference type="EMBL" id="MCY1144212.1"/>
    </source>
</evidence>
<name>A0ABT4BCJ5_9ACTN</name>
<keyword evidence="4" id="KW-0378">Hydrolase</keyword>
<dbReference type="Gene3D" id="3.20.190.10">
    <property type="entry name" value="MutM-like, N-terminal"/>
    <property type="match status" value="1"/>
</dbReference>
<keyword evidence="12" id="KW-1185">Reference proteome</keyword>
<evidence type="ECO:0000256" key="2">
    <source>
        <dbReference type="ARBA" id="ARBA00009409"/>
    </source>
</evidence>
<comment type="similarity">
    <text evidence="2">Belongs to the FPG family.</text>
</comment>
<evidence type="ECO:0000256" key="8">
    <source>
        <dbReference type="ARBA" id="ARBA00023268"/>
    </source>
</evidence>
<gene>
    <name evidence="11" type="ORF">OWR29_39995</name>
</gene>
<evidence type="ECO:0000256" key="7">
    <source>
        <dbReference type="ARBA" id="ARBA00023239"/>
    </source>
</evidence>
<keyword evidence="3" id="KW-0227">DNA damage</keyword>
<evidence type="ECO:0000256" key="1">
    <source>
        <dbReference type="ARBA" id="ARBA00001668"/>
    </source>
</evidence>
<keyword evidence="6" id="KW-0234">DNA repair</keyword>
<sequence>MPELPEVESARAVIERSGLGRKIVEVDDTDTYVCRPHLPGQIRDALMGRTLVAAHRRGKSMWCDTSEDGPELGIHLGMSGKIVIGDPDGSEVDGGDYWEGRRLPGDYRWTRFALTFADGGRLMLVDPRRLGRVRLDPPVEALGPDAATITPAGFRAALGFGTAPVKARLLDQEAVAGIGNLLADQILWSARINPGRRVDKLTTDDVNRLLRATRTAVREAIRDGGVHTLKVIPFRTAGGRCPRDGAPMVKSTVGGRTSWWCSREQALSG</sequence>
<protein>
    <submittedName>
        <fullName evidence="11">Formamidopyrimidine-DNA glycosylase</fullName>
    </submittedName>
</protein>
<dbReference type="PANTHER" id="PTHR22993:SF9">
    <property type="entry name" value="FORMAMIDOPYRIMIDINE-DNA GLYCOSYLASE"/>
    <property type="match status" value="1"/>
</dbReference>
<comment type="caution">
    <text evidence="11">The sequence shown here is derived from an EMBL/GenBank/DDBJ whole genome shotgun (WGS) entry which is preliminary data.</text>
</comment>
<dbReference type="PROSITE" id="PS51068">
    <property type="entry name" value="FPG_CAT"/>
    <property type="match status" value="1"/>
</dbReference>
<evidence type="ECO:0000259" key="10">
    <source>
        <dbReference type="PROSITE" id="PS51068"/>
    </source>
</evidence>
<dbReference type="InterPro" id="IPR012319">
    <property type="entry name" value="FPG_cat"/>
</dbReference>
<dbReference type="SUPFAM" id="SSF46946">
    <property type="entry name" value="S13-like H2TH domain"/>
    <property type="match status" value="1"/>
</dbReference>
<keyword evidence="7" id="KW-0456">Lyase</keyword>